<proteinExistence type="predicted"/>
<dbReference type="SUPFAM" id="SSF56112">
    <property type="entry name" value="Protein kinase-like (PK-like)"/>
    <property type="match status" value="1"/>
</dbReference>
<comment type="caution">
    <text evidence="7">The sequence shown here is derived from an EMBL/GenBank/DDBJ whole genome shotgun (WGS) entry which is preliminary data.</text>
</comment>
<sequence length="215" mass="23575">HKNIVLLLGHVLQGDHIYTLMELAAGGSMEKLLREFGPLSGWTLKMCTEGLLSGLDYLHTCNPPIIHRDIKCANLLVDLDMTVKLADFGCAKRAWRCESFTPTGSIPWMAPEVIKSESGGRAADIWSVGCSIIEMATAELPWGFKAFDNLFAAMYIIISMTEKLPRISGSIPEQARDLIRSCLHAHLNVALAPTSSWSTSSWQAPESSTATRPAF</sequence>
<evidence type="ECO:0000313" key="8">
    <source>
        <dbReference type="Proteomes" id="UP000626109"/>
    </source>
</evidence>
<dbReference type="Proteomes" id="UP000626109">
    <property type="component" value="Unassembled WGS sequence"/>
</dbReference>
<evidence type="ECO:0000256" key="5">
    <source>
        <dbReference type="ARBA" id="ARBA00022840"/>
    </source>
</evidence>
<dbReference type="PANTHER" id="PTHR11584">
    <property type="entry name" value="SERINE/THREONINE PROTEIN KINASE"/>
    <property type="match status" value="1"/>
</dbReference>
<evidence type="ECO:0000256" key="2">
    <source>
        <dbReference type="ARBA" id="ARBA00022679"/>
    </source>
</evidence>
<protein>
    <recommendedName>
        <fullName evidence="6">Protein kinase domain-containing protein</fullName>
    </recommendedName>
</protein>
<dbReference type="EMBL" id="CAJNNW010032970">
    <property type="protein sequence ID" value="CAE8716479.1"/>
    <property type="molecule type" value="Genomic_DNA"/>
</dbReference>
<dbReference type="GO" id="GO:0005524">
    <property type="term" value="F:ATP binding"/>
    <property type="evidence" value="ECO:0007669"/>
    <property type="project" value="UniProtKB-KW"/>
</dbReference>
<feature type="non-terminal residue" evidence="7">
    <location>
        <position position="1"/>
    </location>
</feature>
<dbReference type="PROSITE" id="PS50011">
    <property type="entry name" value="PROTEIN_KINASE_DOM"/>
    <property type="match status" value="1"/>
</dbReference>
<dbReference type="AlphaFoldDB" id="A0A813L0F7"/>
<keyword evidence="1" id="KW-0723">Serine/threonine-protein kinase</keyword>
<dbReference type="GO" id="GO:0004674">
    <property type="term" value="F:protein serine/threonine kinase activity"/>
    <property type="evidence" value="ECO:0007669"/>
    <property type="project" value="UniProtKB-KW"/>
</dbReference>
<dbReference type="InterPro" id="IPR011009">
    <property type="entry name" value="Kinase-like_dom_sf"/>
</dbReference>
<dbReference type="Pfam" id="PF00069">
    <property type="entry name" value="Pkinase"/>
    <property type="match status" value="1"/>
</dbReference>
<keyword evidence="3" id="KW-0547">Nucleotide-binding</keyword>
<dbReference type="SMART" id="SM00220">
    <property type="entry name" value="S_TKc"/>
    <property type="match status" value="1"/>
</dbReference>
<reference evidence="7" key="1">
    <citation type="submission" date="2021-02" db="EMBL/GenBank/DDBJ databases">
        <authorList>
            <person name="Dougan E. K."/>
            <person name="Rhodes N."/>
            <person name="Thang M."/>
            <person name="Chan C."/>
        </authorList>
    </citation>
    <scope>NUCLEOTIDE SEQUENCE</scope>
</reference>
<evidence type="ECO:0000259" key="6">
    <source>
        <dbReference type="PROSITE" id="PS50011"/>
    </source>
</evidence>
<dbReference type="PROSITE" id="PS00108">
    <property type="entry name" value="PROTEIN_KINASE_ST"/>
    <property type="match status" value="1"/>
</dbReference>
<keyword evidence="4" id="KW-0418">Kinase</keyword>
<evidence type="ECO:0000256" key="1">
    <source>
        <dbReference type="ARBA" id="ARBA00022527"/>
    </source>
</evidence>
<evidence type="ECO:0000256" key="3">
    <source>
        <dbReference type="ARBA" id="ARBA00022741"/>
    </source>
</evidence>
<feature type="domain" description="Protein kinase" evidence="6">
    <location>
        <begin position="1"/>
        <end position="215"/>
    </location>
</feature>
<dbReference type="InterPro" id="IPR008271">
    <property type="entry name" value="Ser/Thr_kinase_AS"/>
</dbReference>
<evidence type="ECO:0000256" key="4">
    <source>
        <dbReference type="ARBA" id="ARBA00022777"/>
    </source>
</evidence>
<dbReference type="InterPro" id="IPR000719">
    <property type="entry name" value="Prot_kinase_dom"/>
</dbReference>
<keyword evidence="2" id="KW-0808">Transferase</keyword>
<dbReference type="Gene3D" id="1.10.510.10">
    <property type="entry name" value="Transferase(Phosphotransferase) domain 1"/>
    <property type="match status" value="1"/>
</dbReference>
<name>A0A813L0F7_POLGL</name>
<accession>A0A813L0F7</accession>
<keyword evidence="5" id="KW-0067">ATP-binding</keyword>
<evidence type="ECO:0000313" key="7">
    <source>
        <dbReference type="EMBL" id="CAE8716479.1"/>
    </source>
</evidence>
<gene>
    <name evidence="7" type="ORF">PGLA2088_LOCUS39065</name>
</gene>
<organism evidence="7 8">
    <name type="scientific">Polarella glacialis</name>
    <name type="common">Dinoflagellate</name>
    <dbReference type="NCBI Taxonomy" id="89957"/>
    <lineage>
        <taxon>Eukaryota</taxon>
        <taxon>Sar</taxon>
        <taxon>Alveolata</taxon>
        <taxon>Dinophyceae</taxon>
        <taxon>Suessiales</taxon>
        <taxon>Suessiaceae</taxon>
        <taxon>Polarella</taxon>
    </lineage>
</organism>
<dbReference type="PANTHER" id="PTHR11584:SF369">
    <property type="entry name" value="MITOGEN-ACTIVATED PROTEIN KINASE KINASE KINASE 19-RELATED"/>
    <property type="match status" value="1"/>
</dbReference>